<dbReference type="Proteomes" id="UP000032046">
    <property type="component" value="Unassembled WGS sequence"/>
</dbReference>
<dbReference type="STRING" id="1602171.ST44_09645"/>
<dbReference type="AlphaFoldDB" id="A0A0D0IUQ3"/>
<evidence type="ECO:0000313" key="1">
    <source>
        <dbReference type="EMBL" id="KIP61326.1"/>
    </source>
</evidence>
<gene>
    <name evidence="1" type="ORF">ST44_09645</name>
</gene>
<name>A0A0D0IUQ3_9BACT</name>
<accession>A0A0D0IUQ3</accession>
<sequence>MNIKVFVSIILTTLLCACSQKQGGETIETQSDIDSTKTCVISDDSLITVYWWDTGDGGTTPHIEALCRYKTEAGEEKEITTPLLSLIHPDDDYGHHEVEKIVSLDTEYGNRVYFFYLRAKVGSNEYAHDMVSMTIENDSLKPINVMNAENANFSHISLDLSR</sequence>
<dbReference type="PROSITE" id="PS51257">
    <property type="entry name" value="PROKAR_LIPOPROTEIN"/>
    <property type="match status" value="1"/>
</dbReference>
<dbReference type="EMBL" id="JXQK01000067">
    <property type="protein sequence ID" value="KIP61326.1"/>
    <property type="molecule type" value="Genomic_DNA"/>
</dbReference>
<keyword evidence="2" id="KW-1185">Reference proteome</keyword>
<evidence type="ECO:0000313" key="2">
    <source>
        <dbReference type="Proteomes" id="UP000032046"/>
    </source>
</evidence>
<organism evidence="1 2">
    <name type="scientific">Prevotella pectinovora</name>
    <dbReference type="NCBI Taxonomy" id="1602169"/>
    <lineage>
        <taxon>Bacteria</taxon>
        <taxon>Pseudomonadati</taxon>
        <taxon>Bacteroidota</taxon>
        <taxon>Bacteroidia</taxon>
        <taxon>Bacteroidales</taxon>
        <taxon>Prevotellaceae</taxon>
        <taxon>Prevotella</taxon>
    </lineage>
</organism>
<reference evidence="1 2" key="1">
    <citation type="submission" date="2015-01" db="EMBL/GenBank/DDBJ databases">
        <title>Comparative genomics of non-oral Prevotella species.</title>
        <authorList>
            <person name="Accetto T."/>
            <person name="Nograsek B."/>
            <person name="Avgustin G."/>
        </authorList>
    </citation>
    <scope>NUCLEOTIDE SEQUENCE [LARGE SCALE GENOMIC DNA]</scope>
    <source>
        <strain evidence="1 2">P5-119</strain>
    </source>
</reference>
<evidence type="ECO:0008006" key="3">
    <source>
        <dbReference type="Google" id="ProtNLM"/>
    </source>
</evidence>
<protein>
    <recommendedName>
        <fullName evidence="3">Lipoprotein</fullName>
    </recommendedName>
</protein>
<dbReference type="RefSeq" id="WP_042519713.1">
    <property type="nucleotide sequence ID" value="NZ_JXQK01000067.1"/>
</dbReference>
<comment type="caution">
    <text evidence="1">The sequence shown here is derived from an EMBL/GenBank/DDBJ whole genome shotgun (WGS) entry which is preliminary data.</text>
</comment>
<proteinExistence type="predicted"/>